<dbReference type="RefSeq" id="WP_353566062.1">
    <property type="nucleotide sequence ID" value="NZ_BAABRI010000005.1"/>
</dbReference>
<evidence type="ECO:0000313" key="2">
    <source>
        <dbReference type="EMBL" id="GAA5481919.1"/>
    </source>
</evidence>
<dbReference type="EMBL" id="BAABRI010000005">
    <property type="protein sequence ID" value="GAA5481919.1"/>
    <property type="molecule type" value="Genomic_DNA"/>
</dbReference>
<comment type="caution">
    <text evidence="2">The sequence shown here is derived from an EMBL/GenBank/DDBJ whole genome shotgun (WGS) entry which is preliminary data.</text>
</comment>
<proteinExistence type="predicted"/>
<keyword evidence="3" id="KW-1185">Reference proteome</keyword>
<feature type="region of interest" description="Disordered" evidence="1">
    <location>
        <begin position="908"/>
        <end position="930"/>
    </location>
</feature>
<evidence type="ECO:0000256" key="1">
    <source>
        <dbReference type="SAM" id="MobiDB-lite"/>
    </source>
</evidence>
<accession>A0ABP9UPH3</accession>
<evidence type="ECO:0008006" key="4">
    <source>
        <dbReference type="Google" id="ProtNLM"/>
    </source>
</evidence>
<protein>
    <recommendedName>
        <fullName evidence="4">Verru_Chthon cassette protein A</fullName>
    </recommendedName>
</protein>
<reference evidence="2 3" key="1">
    <citation type="submission" date="2024-02" db="EMBL/GenBank/DDBJ databases">
        <title>Haloferula sargassicola NBRC 104335.</title>
        <authorList>
            <person name="Ichikawa N."/>
            <person name="Katano-Makiyama Y."/>
            <person name="Hidaka K."/>
        </authorList>
    </citation>
    <scope>NUCLEOTIDE SEQUENCE [LARGE SCALE GENOMIC DNA]</scope>
    <source>
        <strain evidence="2 3">NBRC 104335</strain>
    </source>
</reference>
<dbReference type="Proteomes" id="UP001476282">
    <property type="component" value="Unassembled WGS sequence"/>
</dbReference>
<name>A0ABP9UPH3_9BACT</name>
<sequence length="1138" mass="124102">MVLLTLIAVGLLALSSISLRGSRSGESMLEARSNARMALALAIGQLQKAAGPDQRITAPGNLVRAKAPEGLTGVWEASTPAELVTPLNDKDAKFETWLTSGAMRAEGSEVDGEPLAPPDDEEAVVLLGKGSLGENSTGKDLSEEYLLTRPLELSTDRAHGGLGWAVIDESAKARLDLEVEPDDGPGTGLAEQLARVGAPRRCGIFALDQLEGFRPDEEEVSKFASYDSILLGSHLDALKSYRPDLTPWALSLMTDPVDGGLKRDLSTLVTEEPDAFASEGGLYESLGLPGDQSSEPQWASLVDYHNLYKAIGEPNAFTRGVRADAVGAKLPAGLRPYTVRNNRYTANPQVPQGQVLLPSLLRVDMIFSLITRDPHGQWLTPHRAKGNTLMLHLLYLPVITLHNPYDVPLSFESLKLNFQDVPVGFRFLINNQPITNSLIPLNNLYRNYVNSNESKIFGVTLRETLGGGGSETITLEPGQTKLFGTARVEPTWTWNDEDAGGAEANKQLFDWANDKTTNFEMIPTLMTDHTTGAGFDVDWLAGRDLAPAAQRYCQEGTLGLRANDQVSVEWGPIRQPNSEFFIAMELNRRPAGIYRIKYGNEANLRRIVSEGTSDRYPEPREFPMIYPDRNSPSVAGGRIYEPGSRAIRDYSRPRPFAIFSFSGKTTRESFVPARPYADASTNLFVADIDLSGTGNAPGDQPYELVMVPVLPGTGTIGENREEEEGYFFGGHDIDRGTPRATFYEIPRLPLQSLAQFRHANLANSGTPPFMTYTVGESWAHPMLPTDDVQGRSASNQTIYDHCYLSNAALWDRYFLSTMSDYEGPAFGTTRSASEVRQGFFRGEEPLLNPRFQSLVPAAEAEDAAGDLGQAAGDRMAAKYLAMKGGFNVNSTSVDAWIAVLSSLRDTTVASQEDGDTASESSTPFPRVRYPSAGPVELGGSFFGGREGRWQGYRQLDEDQIKELAENIVDEVRERGPFLSLAEFVNRKLGGSGDETSLRGAIANAIHNTDINSIVAVDGLEITPSNIGTHNWQTPQAAMGNNIEGAPGALTQGDILSALGSQLTVRGDTFLVRAYGESSSNQGRIEARAWCEAVVQRVPDFVDPGDVPETASDELSPINRSFGRRFEIRSFRWLVAEEV</sequence>
<gene>
    <name evidence="2" type="ORF">Hsar01_01134</name>
</gene>
<organism evidence="2 3">
    <name type="scientific">Haloferula sargassicola</name>
    <dbReference type="NCBI Taxonomy" id="490096"/>
    <lineage>
        <taxon>Bacteria</taxon>
        <taxon>Pseudomonadati</taxon>
        <taxon>Verrucomicrobiota</taxon>
        <taxon>Verrucomicrobiia</taxon>
        <taxon>Verrucomicrobiales</taxon>
        <taxon>Verrucomicrobiaceae</taxon>
        <taxon>Haloferula</taxon>
    </lineage>
</organism>
<evidence type="ECO:0000313" key="3">
    <source>
        <dbReference type="Proteomes" id="UP001476282"/>
    </source>
</evidence>